<protein>
    <submittedName>
        <fullName evidence="1">Uncharacterized protein</fullName>
    </submittedName>
</protein>
<proteinExistence type="predicted"/>
<evidence type="ECO:0000313" key="2">
    <source>
        <dbReference type="Proteomes" id="UP000256964"/>
    </source>
</evidence>
<dbReference type="AlphaFoldDB" id="A0A371D6A0"/>
<organism evidence="1 2">
    <name type="scientific">Lentinus brumalis</name>
    <dbReference type="NCBI Taxonomy" id="2498619"/>
    <lineage>
        <taxon>Eukaryota</taxon>
        <taxon>Fungi</taxon>
        <taxon>Dikarya</taxon>
        <taxon>Basidiomycota</taxon>
        <taxon>Agaricomycotina</taxon>
        <taxon>Agaricomycetes</taxon>
        <taxon>Polyporales</taxon>
        <taxon>Polyporaceae</taxon>
        <taxon>Lentinus</taxon>
    </lineage>
</organism>
<reference evidence="1 2" key="1">
    <citation type="journal article" date="2018" name="Biotechnol. Biofuels">
        <title>Integrative visual omics of the white-rot fungus Polyporus brumalis exposes the biotechnological potential of its oxidative enzymes for delignifying raw plant biomass.</title>
        <authorList>
            <person name="Miyauchi S."/>
            <person name="Rancon A."/>
            <person name="Drula E."/>
            <person name="Hage H."/>
            <person name="Chaduli D."/>
            <person name="Favel A."/>
            <person name="Grisel S."/>
            <person name="Henrissat B."/>
            <person name="Herpoel-Gimbert I."/>
            <person name="Ruiz-Duenas F.J."/>
            <person name="Chevret D."/>
            <person name="Hainaut M."/>
            <person name="Lin J."/>
            <person name="Wang M."/>
            <person name="Pangilinan J."/>
            <person name="Lipzen A."/>
            <person name="Lesage-Meessen L."/>
            <person name="Navarro D."/>
            <person name="Riley R."/>
            <person name="Grigoriev I.V."/>
            <person name="Zhou S."/>
            <person name="Raouche S."/>
            <person name="Rosso M.N."/>
        </authorList>
    </citation>
    <scope>NUCLEOTIDE SEQUENCE [LARGE SCALE GENOMIC DNA]</scope>
    <source>
        <strain evidence="1 2">BRFM 1820</strain>
    </source>
</reference>
<evidence type="ECO:0000313" key="1">
    <source>
        <dbReference type="EMBL" id="RDX48040.1"/>
    </source>
</evidence>
<keyword evidence="2" id="KW-1185">Reference proteome</keyword>
<accession>A0A371D6A0</accession>
<dbReference type="EMBL" id="KZ857414">
    <property type="protein sequence ID" value="RDX48040.1"/>
    <property type="molecule type" value="Genomic_DNA"/>
</dbReference>
<name>A0A371D6A0_9APHY</name>
<dbReference type="Proteomes" id="UP000256964">
    <property type="component" value="Unassembled WGS sequence"/>
</dbReference>
<gene>
    <name evidence="1" type="ORF">OH76DRAFT_695032</name>
</gene>
<sequence length="151" mass="16678">MALFLKQRSPRMNRPKACLRFDGNRALPDPSCWSPPPFTAPHPSHDHGDARRPVELLVDVAKDFGAKDLCVLAVNVYLNQSLTPKLYSDAAVSHPFGTQKFIDTVSGDLSSCAFGRDLEAMVQSLTVDWRHKGSDHAWNHDGVDSSSSDIF</sequence>